<sequence length="179" mass="20701">MKNKRLTVVIDMLNGFCKFGPLSSQRINRIIPNIVEVLNKSDDILFVCDAHSIDDLEMKQYPIHCLKDSLEAEVVDELKPYQRQKNAKTVLKNTTNGFYEVLPSYWDQYDEFEFVGCCTDICVLQFVMNLKIWFNKIGSKKPIYVIQKCVETFDSPTHNGDEMHKLALQLMQEAGVEIV</sequence>
<gene>
    <name evidence="2" type="ORF">BCF59_0430</name>
</gene>
<dbReference type="CDD" id="cd00431">
    <property type="entry name" value="cysteine_hydrolases"/>
    <property type="match status" value="1"/>
</dbReference>
<dbReference type="InterPro" id="IPR044717">
    <property type="entry name" value="NIC1"/>
</dbReference>
<comment type="caution">
    <text evidence="2">The sequence shown here is derived from an EMBL/GenBank/DDBJ whole genome shotgun (WGS) entry which is preliminary data.</text>
</comment>
<dbReference type="GO" id="GO:0019365">
    <property type="term" value="P:pyridine nucleotide salvage"/>
    <property type="evidence" value="ECO:0007669"/>
    <property type="project" value="InterPro"/>
</dbReference>
<evidence type="ECO:0000313" key="3">
    <source>
        <dbReference type="Proteomes" id="UP000295757"/>
    </source>
</evidence>
<reference evidence="2 3" key="1">
    <citation type="submission" date="2019-03" db="EMBL/GenBank/DDBJ databases">
        <title>Genomic Encyclopedia of Archaeal and Bacterial Type Strains, Phase II (KMG-II): from individual species to whole genera.</title>
        <authorList>
            <person name="Goeker M."/>
        </authorList>
    </citation>
    <scope>NUCLEOTIDE SEQUENCE [LARGE SCALE GENOMIC DNA]</scope>
    <source>
        <strain evidence="2 3">ATCC 35214</strain>
    </source>
</reference>
<proteinExistence type="predicted"/>
<dbReference type="PANTHER" id="PTHR47297:SF2">
    <property type="entry name" value="OS02G0606800 PROTEIN"/>
    <property type="match status" value="1"/>
</dbReference>
<dbReference type="InterPro" id="IPR036380">
    <property type="entry name" value="Isochorismatase-like_sf"/>
</dbReference>
<dbReference type="OrthoDB" id="9796485at2"/>
<accession>A0A4R7UDF5</accession>
<dbReference type="Pfam" id="PF00857">
    <property type="entry name" value="Isochorismatase"/>
    <property type="match status" value="1"/>
</dbReference>
<feature type="domain" description="Isochorismatase-like" evidence="1">
    <location>
        <begin position="8"/>
        <end position="178"/>
    </location>
</feature>
<dbReference type="PANTHER" id="PTHR47297">
    <property type="match status" value="1"/>
</dbReference>
<organism evidence="2 3">
    <name type="scientific">Mycoplasmopsis mustelae</name>
    <dbReference type="NCBI Taxonomy" id="171289"/>
    <lineage>
        <taxon>Bacteria</taxon>
        <taxon>Bacillati</taxon>
        <taxon>Mycoplasmatota</taxon>
        <taxon>Mycoplasmoidales</taxon>
        <taxon>Metamycoplasmataceae</taxon>
        <taxon>Mycoplasmopsis</taxon>
    </lineage>
</organism>
<dbReference type="RefSeq" id="WP_134110766.1">
    <property type="nucleotide sequence ID" value="NZ_SOCN01000001.1"/>
</dbReference>
<dbReference type="Gene3D" id="3.40.50.850">
    <property type="entry name" value="Isochorismatase-like"/>
    <property type="match status" value="1"/>
</dbReference>
<dbReference type="Proteomes" id="UP000295757">
    <property type="component" value="Unassembled WGS sequence"/>
</dbReference>
<dbReference type="AlphaFoldDB" id="A0A4R7UDF5"/>
<evidence type="ECO:0000259" key="1">
    <source>
        <dbReference type="Pfam" id="PF00857"/>
    </source>
</evidence>
<name>A0A4R7UDF5_9BACT</name>
<dbReference type="SUPFAM" id="SSF52499">
    <property type="entry name" value="Isochorismatase-like hydrolases"/>
    <property type="match status" value="1"/>
</dbReference>
<protein>
    <submittedName>
        <fullName evidence="2">Nicotinamidase-related amidase</fullName>
    </submittedName>
</protein>
<evidence type="ECO:0000313" key="2">
    <source>
        <dbReference type="EMBL" id="TDV24459.1"/>
    </source>
</evidence>
<dbReference type="InterPro" id="IPR000868">
    <property type="entry name" value="Isochorismatase-like_dom"/>
</dbReference>
<dbReference type="GO" id="GO:0008936">
    <property type="term" value="F:nicotinamidase activity"/>
    <property type="evidence" value="ECO:0007669"/>
    <property type="project" value="InterPro"/>
</dbReference>
<keyword evidence="3" id="KW-1185">Reference proteome</keyword>
<dbReference type="EMBL" id="SOCN01000001">
    <property type="protein sequence ID" value="TDV24459.1"/>
    <property type="molecule type" value="Genomic_DNA"/>
</dbReference>